<dbReference type="Gene3D" id="1.10.510.10">
    <property type="entry name" value="Transferase(Phosphotransferase) domain 1"/>
    <property type="match status" value="1"/>
</dbReference>
<protein>
    <recommendedName>
        <fullName evidence="1">Protein kinase domain-containing protein</fullName>
    </recommendedName>
</protein>
<comment type="caution">
    <text evidence="2">The sequence shown here is derived from an EMBL/GenBank/DDBJ whole genome shotgun (WGS) entry which is preliminary data.</text>
</comment>
<dbReference type="Proteomes" id="UP000567179">
    <property type="component" value="Unassembled WGS sequence"/>
</dbReference>
<sequence>MAIFPWFRKSRPQGYYSGKYLTSGEFEWVKLQPFLLQRGYQLRPRFQPNWIPSWKRWNNFGRQTWLSSEDGLQVLVHVDLLDAIRVKDGKRVVMKMVKTEKFELPLLLLLNEGVIRKHPDNKIVDVLDVLLRPDTDETALVVMPHLINFALIPFQFVSEVAEAFVQFLDGLSFLHFCNIAHRDICFFNLMMDGTDVAPAGFHFATDNRPERGNPDQPPPYKARRSVPSIRYYIVDVGISRWFLHTSKIDDRRIYGQWGQDNTVPEWQQQDEPHDPFKVDVYQLGSVFRRIITHYEGLDMFQPLVSSMTSINPNDRPTAKEATKVLKELVSSFTESELSRRTSYKRCSPEIRKRLESGLESPPELLKYREYLFPEFRKC</sequence>
<dbReference type="AlphaFoldDB" id="A0A8H5EWZ7"/>
<evidence type="ECO:0000259" key="1">
    <source>
        <dbReference type="PROSITE" id="PS50011"/>
    </source>
</evidence>
<dbReference type="PROSITE" id="PS50011">
    <property type="entry name" value="PROTEIN_KINASE_DOM"/>
    <property type="match status" value="1"/>
</dbReference>
<accession>A0A8H5EWZ7</accession>
<evidence type="ECO:0000313" key="3">
    <source>
        <dbReference type="Proteomes" id="UP000567179"/>
    </source>
</evidence>
<proteinExistence type="predicted"/>
<dbReference type="EMBL" id="JAACJJ010000043">
    <property type="protein sequence ID" value="KAF5315419.1"/>
    <property type="molecule type" value="Genomic_DNA"/>
</dbReference>
<dbReference type="OrthoDB" id="5987198at2759"/>
<name>A0A8H5EWZ7_9AGAR</name>
<keyword evidence="3" id="KW-1185">Reference proteome</keyword>
<dbReference type="InterPro" id="IPR000719">
    <property type="entry name" value="Prot_kinase_dom"/>
</dbReference>
<evidence type="ECO:0000313" key="2">
    <source>
        <dbReference type="EMBL" id="KAF5315419.1"/>
    </source>
</evidence>
<dbReference type="SMART" id="SM00220">
    <property type="entry name" value="S_TKc"/>
    <property type="match status" value="1"/>
</dbReference>
<dbReference type="GO" id="GO:0004672">
    <property type="term" value="F:protein kinase activity"/>
    <property type="evidence" value="ECO:0007669"/>
    <property type="project" value="InterPro"/>
</dbReference>
<dbReference type="SUPFAM" id="SSF56112">
    <property type="entry name" value="Protein kinase-like (PK-like)"/>
    <property type="match status" value="1"/>
</dbReference>
<reference evidence="2 3" key="1">
    <citation type="journal article" date="2020" name="ISME J.">
        <title>Uncovering the hidden diversity of litter-decomposition mechanisms in mushroom-forming fungi.</title>
        <authorList>
            <person name="Floudas D."/>
            <person name="Bentzer J."/>
            <person name="Ahren D."/>
            <person name="Johansson T."/>
            <person name="Persson P."/>
            <person name="Tunlid A."/>
        </authorList>
    </citation>
    <scope>NUCLEOTIDE SEQUENCE [LARGE SCALE GENOMIC DNA]</scope>
    <source>
        <strain evidence="2 3">CBS 101986</strain>
    </source>
</reference>
<feature type="domain" description="Protein kinase" evidence="1">
    <location>
        <begin position="15"/>
        <end position="350"/>
    </location>
</feature>
<dbReference type="InterPro" id="IPR011009">
    <property type="entry name" value="Kinase-like_dom_sf"/>
</dbReference>
<organism evidence="2 3">
    <name type="scientific">Psilocybe cf. subviscida</name>
    <dbReference type="NCBI Taxonomy" id="2480587"/>
    <lineage>
        <taxon>Eukaryota</taxon>
        <taxon>Fungi</taxon>
        <taxon>Dikarya</taxon>
        <taxon>Basidiomycota</taxon>
        <taxon>Agaricomycotina</taxon>
        <taxon>Agaricomycetes</taxon>
        <taxon>Agaricomycetidae</taxon>
        <taxon>Agaricales</taxon>
        <taxon>Agaricineae</taxon>
        <taxon>Strophariaceae</taxon>
        <taxon>Psilocybe</taxon>
    </lineage>
</organism>
<gene>
    <name evidence="2" type="ORF">D9619_007421</name>
</gene>
<dbReference type="GO" id="GO:0005524">
    <property type="term" value="F:ATP binding"/>
    <property type="evidence" value="ECO:0007669"/>
    <property type="project" value="InterPro"/>
</dbReference>